<accession>A0A6I4P5M9</accession>
<protein>
    <submittedName>
        <fullName evidence="2">Uncharacterized protein</fullName>
    </submittedName>
</protein>
<dbReference type="EMBL" id="WSTA01000133">
    <property type="protein sequence ID" value="MWC00376.1"/>
    <property type="molecule type" value="Genomic_DNA"/>
</dbReference>
<dbReference type="AlphaFoldDB" id="A0A6I4P5M9"/>
<keyword evidence="3" id="KW-1185">Reference proteome</keyword>
<reference evidence="2 3" key="1">
    <citation type="submission" date="2019-12" db="EMBL/GenBank/DDBJ databases">
        <authorList>
            <person name="Kim Y.S."/>
        </authorList>
    </citation>
    <scope>NUCLEOTIDE SEQUENCE [LARGE SCALE GENOMIC DNA]</scope>
    <source>
        <strain evidence="2 3">MMS17-SY077</strain>
    </source>
</reference>
<evidence type="ECO:0000313" key="3">
    <source>
        <dbReference type="Proteomes" id="UP000438182"/>
    </source>
</evidence>
<comment type="caution">
    <text evidence="2">The sequence shown here is derived from an EMBL/GenBank/DDBJ whole genome shotgun (WGS) entry which is preliminary data.</text>
</comment>
<sequence>MSLNQLADHTDVPIDEPATNGVEHTTKTLTISTDVLEHTFKTTPKTTPKDALFDASFKMLASTM</sequence>
<gene>
    <name evidence="2" type="ORF">GB864_17690</name>
</gene>
<dbReference type="RefSeq" id="WP_160427010.1">
    <property type="nucleotide sequence ID" value="NZ_WSTA01000133.1"/>
</dbReference>
<evidence type="ECO:0000313" key="2">
    <source>
        <dbReference type="EMBL" id="MWC00376.1"/>
    </source>
</evidence>
<organism evidence="2 3">
    <name type="scientific">Agromyces seonyuensis</name>
    <dbReference type="NCBI Taxonomy" id="2662446"/>
    <lineage>
        <taxon>Bacteria</taxon>
        <taxon>Bacillati</taxon>
        <taxon>Actinomycetota</taxon>
        <taxon>Actinomycetes</taxon>
        <taxon>Micrococcales</taxon>
        <taxon>Microbacteriaceae</taxon>
        <taxon>Agromyces</taxon>
    </lineage>
</organism>
<dbReference type="Proteomes" id="UP000438182">
    <property type="component" value="Unassembled WGS sequence"/>
</dbReference>
<feature type="region of interest" description="Disordered" evidence="1">
    <location>
        <begin position="1"/>
        <end position="23"/>
    </location>
</feature>
<name>A0A6I4P5M9_9MICO</name>
<proteinExistence type="predicted"/>
<evidence type="ECO:0000256" key="1">
    <source>
        <dbReference type="SAM" id="MobiDB-lite"/>
    </source>
</evidence>